<feature type="coiled-coil region" evidence="1">
    <location>
        <begin position="117"/>
        <end position="158"/>
    </location>
</feature>
<dbReference type="EMBL" id="JARJCM010000128">
    <property type="protein sequence ID" value="KAJ7027202.1"/>
    <property type="molecule type" value="Genomic_DNA"/>
</dbReference>
<gene>
    <name evidence="3" type="ORF">C8F04DRAFT_1189864</name>
</gene>
<feature type="region of interest" description="Disordered" evidence="2">
    <location>
        <begin position="221"/>
        <end position="256"/>
    </location>
</feature>
<protein>
    <submittedName>
        <fullName evidence="3">Uncharacterized protein</fullName>
    </submittedName>
</protein>
<sequence>MSKLPGSYPGSVDPHGDPHAYPPPEDTPMLDASLHPLPHNTSMVDASAVNRLNTMSAANNPPPTRAEGVPMEEDSTAQWARQSDENNSKRRAVTASGSVRARLDNATETTNIARTRAIEALREKKEMAGKLAEAQQALDALKQQTQDLQQQQEEWLQTQKSALEQRWADQVATMKGELEVARTGLNRQFNRDLAVHKKQAADQLQEDVRLAEAAREADHKAKLAQLEKKAGADSNLRTKHASATEQKWRRRKQKER</sequence>
<evidence type="ECO:0000313" key="4">
    <source>
        <dbReference type="Proteomes" id="UP001218188"/>
    </source>
</evidence>
<dbReference type="Proteomes" id="UP001218188">
    <property type="component" value="Unassembled WGS sequence"/>
</dbReference>
<keyword evidence="4" id="KW-1185">Reference proteome</keyword>
<evidence type="ECO:0000313" key="3">
    <source>
        <dbReference type="EMBL" id="KAJ7027202.1"/>
    </source>
</evidence>
<feature type="compositionally biased region" description="Polar residues" evidence="2">
    <location>
        <begin position="39"/>
        <end position="59"/>
    </location>
</feature>
<keyword evidence="1" id="KW-0175">Coiled coil</keyword>
<name>A0AAD6WVW3_9AGAR</name>
<dbReference type="AlphaFoldDB" id="A0AAD6WVW3"/>
<comment type="caution">
    <text evidence="3">The sequence shown here is derived from an EMBL/GenBank/DDBJ whole genome shotgun (WGS) entry which is preliminary data.</text>
</comment>
<evidence type="ECO:0000256" key="2">
    <source>
        <dbReference type="SAM" id="MobiDB-lite"/>
    </source>
</evidence>
<proteinExistence type="predicted"/>
<organism evidence="3 4">
    <name type="scientific">Mycena alexandri</name>
    <dbReference type="NCBI Taxonomy" id="1745969"/>
    <lineage>
        <taxon>Eukaryota</taxon>
        <taxon>Fungi</taxon>
        <taxon>Dikarya</taxon>
        <taxon>Basidiomycota</taxon>
        <taxon>Agaricomycotina</taxon>
        <taxon>Agaricomycetes</taxon>
        <taxon>Agaricomycetidae</taxon>
        <taxon>Agaricales</taxon>
        <taxon>Marasmiineae</taxon>
        <taxon>Mycenaceae</taxon>
        <taxon>Mycena</taxon>
    </lineage>
</organism>
<accession>A0AAD6WVW3</accession>
<feature type="region of interest" description="Disordered" evidence="2">
    <location>
        <begin position="1"/>
        <end position="102"/>
    </location>
</feature>
<reference evidence="3" key="1">
    <citation type="submission" date="2023-03" db="EMBL/GenBank/DDBJ databases">
        <title>Massive genome expansion in bonnet fungi (Mycena s.s.) driven by repeated elements and novel gene families across ecological guilds.</title>
        <authorList>
            <consortium name="Lawrence Berkeley National Laboratory"/>
            <person name="Harder C.B."/>
            <person name="Miyauchi S."/>
            <person name="Viragh M."/>
            <person name="Kuo A."/>
            <person name="Thoen E."/>
            <person name="Andreopoulos B."/>
            <person name="Lu D."/>
            <person name="Skrede I."/>
            <person name="Drula E."/>
            <person name="Henrissat B."/>
            <person name="Morin E."/>
            <person name="Kohler A."/>
            <person name="Barry K."/>
            <person name="LaButti K."/>
            <person name="Morin E."/>
            <person name="Salamov A."/>
            <person name="Lipzen A."/>
            <person name="Mereny Z."/>
            <person name="Hegedus B."/>
            <person name="Baldrian P."/>
            <person name="Stursova M."/>
            <person name="Weitz H."/>
            <person name="Taylor A."/>
            <person name="Grigoriev I.V."/>
            <person name="Nagy L.G."/>
            <person name="Martin F."/>
            <person name="Kauserud H."/>
        </authorList>
    </citation>
    <scope>NUCLEOTIDE SEQUENCE</scope>
    <source>
        <strain evidence="3">CBHHK200</strain>
    </source>
</reference>
<feature type="compositionally biased region" description="Basic and acidic residues" evidence="2">
    <location>
        <begin position="221"/>
        <end position="231"/>
    </location>
</feature>
<evidence type="ECO:0000256" key="1">
    <source>
        <dbReference type="SAM" id="Coils"/>
    </source>
</evidence>